<gene>
    <name evidence="1" type="ORF">AAFH49_09990</name>
</gene>
<accession>A0ABU9LUZ8</accession>
<keyword evidence="2" id="KW-1185">Reference proteome</keyword>
<reference evidence="1 2" key="1">
    <citation type="journal article" date="2018" name="Arch. Microbiol.">
        <title>Hymenobacter segetis sp. nov., isolated from soil.</title>
        <authorList>
            <person name="Ten L.N."/>
            <person name="Lim S.J."/>
            <person name="Kim B.O."/>
            <person name="Kang I.K."/>
            <person name="Jung H.Y."/>
        </authorList>
    </citation>
    <scope>NUCLEOTIDE SEQUENCE [LARGE SCALE GENOMIC DNA]</scope>
    <source>
        <strain evidence="1 2">S7-3-11</strain>
    </source>
</reference>
<proteinExistence type="predicted"/>
<evidence type="ECO:0000313" key="1">
    <source>
        <dbReference type="EMBL" id="MEL5994539.1"/>
    </source>
</evidence>
<organism evidence="1 2">
    <name type="scientific">Hymenobacter segetis</name>
    <dbReference type="NCBI Taxonomy" id="2025509"/>
    <lineage>
        <taxon>Bacteria</taxon>
        <taxon>Pseudomonadati</taxon>
        <taxon>Bacteroidota</taxon>
        <taxon>Cytophagia</taxon>
        <taxon>Cytophagales</taxon>
        <taxon>Hymenobacteraceae</taxon>
        <taxon>Hymenobacter</taxon>
    </lineage>
</organism>
<protein>
    <recommendedName>
        <fullName evidence="3">Nuclear transport factor 2 family protein</fullName>
    </recommendedName>
</protein>
<sequence length="138" mass="15774">MEEKIAELLRTMVQHATIFLADAKEFWPFGGVFNQQGDIVPLAAYPGGEYPESADAIALLEKAIADKFRKQEVIAAAIVVDTNFRETLDSKRGKAIKVRLMVTPAVPEDHYYLYRIEDDIVNLYEYIIYREKTLNDCQ</sequence>
<name>A0ABU9LUZ8_9BACT</name>
<evidence type="ECO:0000313" key="2">
    <source>
        <dbReference type="Proteomes" id="UP001479606"/>
    </source>
</evidence>
<dbReference type="Proteomes" id="UP001479606">
    <property type="component" value="Unassembled WGS sequence"/>
</dbReference>
<dbReference type="EMBL" id="JBCEVZ010000019">
    <property type="protein sequence ID" value="MEL5994539.1"/>
    <property type="molecule type" value="Genomic_DNA"/>
</dbReference>
<dbReference type="RefSeq" id="WP_342297751.1">
    <property type="nucleotide sequence ID" value="NZ_JBCEVZ010000019.1"/>
</dbReference>
<comment type="caution">
    <text evidence="1">The sequence shown here is derived from an EMBL/GenBank/DDBJ whole genome shotgun (WGS) entry which is preliminary data.</text>
</comment>
<evidence type="ECO:0008006" key="3">
    <source>
        <dbReference type="Google" id="ProtNLM"/>
    </source>
</evidence>